<accession>A0ABV3Y0X1</accession>
<organism evidence="1 2">
    <name type="scientific">Ferrimicrobium acidiphilum</name>
    <dbReference type="NCBI Taxonomy" id="121039"/>
    <lineage>
        <taxon>Bacteria</taxon>
        <taxon>Bacillati</taxon>
        <taxon>Actinomycetota</taxon>
        <taxon>Acidimicrobiia</taxon>
        <taxon>Acidimicrobiales</taxon>
        <taxon>Acidimicrobiaceae</taxon>
        <taxon>Ferrimicrobium</taxon>
    </lineage>
</organism>
<dbReference type="RefSeq" id="WP_369084248.1">
    <property type="nucleotide sequence ID" value="NZ_JBFSHR010000007.1"/>
</dbReference>
<keyword evidence="2" id="KW-1185">Reference proteome</keyword>
<reference evidence="1 2" key="1">
    <citation type="submission" date="2024-07" db="EMBL/GenBank/DDBJ databases">
        <title>Draft Genome Sequence of Ferrimicrobium acidiphilum Strain YE2023, Isolated from a Pulp of Bioleach Reactor.</title>
        <authorList>
            <person name="Elkina Y.A."/>
            <person name="Bulaeva A.G."/>
            <person name="Beletsky A.V."/>
            <person name="Mardanov A.V."/>
        </authorList>
    </citation>
    <scope>NUCLEOTIDE SEQUENCE [LARGE SCALE GENOMIC DNA]</scope>
    <source>
        <strain evidence="1 2">YE2023</strain>
    </source>
</reference>
<proteinExistence type="predicted"/>
<comment type="caution">
    <text evidence="1">The sequence shown here is derived from an EMBL/GenBank/DDBJ whole genome shotgun (WGS) entry which is preliminary data.</text>
</comment>
<evidence type="ECO:0008006" key="3">
    <source>
        <dbReference type="Google" id="ProtNLM"/>
    </source>
</evidence>
<protein>
    <recommendedName>
        <fullName evidence="3">Flagellar FliJ protein</fullName>
    </recommendedName>
</protein>
<dbReference type="EMBL" id="JBFSHR010000007">
    <property type="protein sequence ID" value="MEX6428859.1"/>
    <property type="molecule type" value="Genomic_DNA"/>
</dbReference>
<evidence type="ECO:0000313" key="1">
    <source>
        <dbReference type="EMBL" id="MEX6428859.1"/>
    </source>
</evidence>
<gene>
    <name evidence="1" type="ORF">AB6A68_03285</name>
</gene>
<dbReference type="Proteomes" id="UP001560267">
    <property type="component" value="Unassembled WGS sequence"/>
</dbReference>
<name>A0ABV3Y0X1_9ACTN</name>
<evidence type="ECO:0000313" key="2">
    <source>
        <dbReference type="Proteomes" id="UP001560267"/>
    </source>
</evidence>
<sequence>MNLLGRRRALTLLLRMQEIERWGHLLELRVAVERRASELRAVDDHLAVVEARSELGALGPEHLSLAQEHGESALAAFQTIAVQERVLLGIDARRRTLEQLRSTTTAELTRIEDRRELVEVLDFFVARQIFDRSERGDV</sequence>